<dbReference type="EMBL" id="CAJVPY010013969">
    <property type="protein sequence ID" value="CAG8743843.1"/>
    <property type="molecule type" value="Genomic_DNA"/>
</dbReference>
<evidence type="ECO:0000313" key="1">
    <source>
        <dbReference type="EMBL" id="CAG8743843.1"/>
    </source>
</evidence>
<keyword evidence="2" id="KW-1185">Reference proteome</keyword>
<comment type="caution">
    <text evidence="1">The sequence shown here is derived from an EMBL/GenBank/DDBJ whole genome shotgun (WGS) entry which is preliminary data.</text>
</comment>
<dbReference type="AlphaFoldDB" id="A0A9N9IP66"/>
<name>A0A9N9IP66_9GLOM</name>
<gene>
    <name evidence="1" type="ORF">DERYTH_LOCUS16247</name>
</gene>
<organism evidence="1 2">
    <name type="scientific">Dentiscutata erythropus</name>
    <dbReference type="NCBI Taxonomy" id="1348616"/>
    <lineage>
        <taxon>Eukaryota</taxon>
        <taxon>Fungi</taxon>
        <taxon>Fungi incertae sedis</taxon>
        <taxon>Mucoromycota</taxon>
        <taxon>Glomeromycotina</taxon>
        <taxon>Glomeromycetes</taxon>
        <taxon>Diversisporales</taxon>
        <taxon>Gigasporaceae</taxon>
        <taxon>Dentiscutata</taxon>
    </lineage>
</organism>
<sequence length="105" mass="12441">IAKSYWATPNTEVEEETIVDSSESSIGINYTVDEWLDETPICLENLVVQVNEQIKKGEDNFTNQPWWLEPLETLSKRHYKEFNNFKDTYLCNLIWWKVPNPVQFV</sequence>
<dbReference type="OrthoDB" id="10518759at2759"/>
<feature type="non-terminal residue" evidence="1">
    <location>
        <position position="1"/>
    </location>
</feature>
<proteinExistence type="predicted"/>
<protein>
    <submittedName>
        <fullName evidence="1">13161_t:CDS:1</fullName>
    </submittedName>
</protein>
<reference evidence="1" key="1">
    <citation type="submission" date="2021-06" db="EMBL/GenBank/DDBJ databases">
        <authorList>
            <person name="Kallberg Y."/>
            <person name="Tangrot J."/>
            <person name="Rosling A."/>
        </authorList>
    </citation>
    <scope>NUCLEOTIDE SEQUENCE</scope>
    <source>
        <strain evidence="1">MA453B</strain>
    </source>
</reference>
<evidence type="ECO:0000313" key="2">
    <source>
        <dbReference type="Proteomes" id="UP000789405"/>
    </source>
</evidence>
<accession>A0A9N9IP66</accession>
<dbReference type="Proteomes" id="UP000789405">
    <property type="component" value="Unassembled WGS sequence"/>
</dbReference>